<dbReference type="PANTHER" id="PTHR48080">
    <property type="entry name" value="D-GALACTONATE DEHYDRATASE-RELATED"/>
    <property type="match status" value="1"/>
</dbReference>
<dbReference type="SUPFAM" id="SSF54826">
    <property type="entry name" value="Enolase N-terminal domain-like"/>
    <property type="match status" value="1"/>
</dbReference>
<gene>
    <name evidence="3" type="ORF">GXW71_32000</name>
</gene>
<dbReference type="Gene3D" id="3.20.20.120">
    <property type="entry name" value="Enolase-like C-terminal domain"/>
    <property type="match status" value="1"/>
</dbReference>
<sequence>MSGKAGGRPAQSQMVIIGLWDHGRDPRDVAQACRAMQKHSYYRLGIVGIAAISGIEHALWDIAGKALDQPVWRRLGGSQRRRTNPEFCGVVKGGRRS</sequence>
<dbReference type="InterPro" id="IPR036849">
    <property type="entry name" value="Enolase-like_C_sf"/>
</dbReference>
<proteinExistence type="predicted"/>
<name>A0ABS5F8Z7_9PROT</name>
<dbReference type="Proteomes" id="UP001196870">
    <property type="component" value="Unassembled WGS sequence"/>
</dbReference>
<organism evidence="3 4">
    <name type="scientific">Plastoroseomonas hellenica</name>
    <dbReference type="NCBI Taxonomy" id="2687306"/>
    <lineage>
        <taxon>Bacteria</taxon>
        <taxon>Pseudomonadati</taxon>
        <taxon>Pseudomonadota</taxon>
        <taxon>Alphaproteobacteria</taxon>
        <taxon>Acetobacterales</taxon>
        <taxon>Acetobacteraceae</taxon>
        <taxon>Plastoroseomonas</taxon>
    </lineage>
</organism>
<dbReference type="InterPro" id="IPR013341">
    <property type="entry name" value="Mandelate_racemase_N_dom"/>
</dbReference>
<dbReference type="EMBL" id="JAAGBB010000078">
    <property type="protein sequence ID" value="MBR0669016.1"/>
    <property type="molecule type" value="Genomic_DNA"/>
</dbReference>
<evidence type="ECO:0000256" key="1">
    <source>
        <dbReference type="ARBA" id="ARBA00023239"/>
    </source>
</evidence>
<evidence type="ECO:0000259" key="2">
    <source>
        <dbReference type="Pfam" id="PF02746"/>
    </source>
</evidence>
<accession>A0ABS5F8Z7</accession>
<dbReference type="InterPro" id="IPR029017">
    <property type="entry name" value="Enolase-like_N"/>
</dbReference>
<reference evidence="4" key="1">
    <citation type="journal article" date="2021" name="Syst. Appl. Microbiol.">
        <title>Roseomonas hellenica sp. nov., isolated from roots of wild-growing Alkanna tinctoria.</title>
        <authorList>
            <person name="Rat A."/>
            <person name="Naranjo H.D."/>
            <person name="Lebbe L."/>
            <person name="Cnockaert M."/>
            <person name="Krigas N."/>
            <person name="Grigoriadou K."/>
            <person name="Maloupa E."/>
            <person name="Willems A."/>
        </authorList>
    </citation>
    <scope>NUCLEOTIDE SEQUENCE [LARGE SCALE GENOMIC DNA]</scope>
    <source>
        <strain evidence="4">LMG 31523</strain>
    </source>
</reference>
<dbReference type="InterPro" id="IPR034593">
    <property type="entry name" value="DgoD-like"/>
</dbReference>
<comment type="caution">
    <text evidence="3">The sequence shown here is derived from an EMBL/GenBank/DDBJ whole genome shotgun (WGS) entry which is preliminary data.</text>
</comment>
<keyword evidence="1" id="KW-0456">Lyase</keyword>
<feature type="domain" description="Mandelate racemase/muconate lactonizing enzyme N-terminal" evidence="2">
    <location>
        <begin position="23"/>
        <end position="76"/>
    </location>
</feature>
<evidence type="ECO:0000313" key="4">
    <source>
        <dbReference type="Proteomes" id="UP001196870"/>
    </source>
</evidence>
<dbReference type="Gene3D" id="3.30.390.10">
    <property type="entry name" value="Enolase-like, N-terminal domain"/>
    <property type="match status" value="1"/>
</dbReference>
<dbReference type="RefSeq" id="WP_211857479.1">
    <property type="nucleotide sequence ID" value="NZ_JAAGBB010000078.1"/>
</dbReference>
<dbReference type="Pfam" id="PF02746">
    <property type="entry name" value="MR_MLE_N"/>
    <property type="match status" value="1"/>
</dbReference>
<protein>
    <recommendedName>
        <fullName evidence="2">Mandelate racemase/muconate lactonizing enzyme N-terminal domain-containing protein</fullName>
    </recommendedName>
</protein>
<dbReference type="PANTHER" id="PTHR48080:SF2">
    <property type="entry name" value="D-GALACTONATE DEHYDRATASE"/>
    <property type="match status" value="1"/>
</dbReference>
<keyword evidence="4" id="KW-1185">Reference proteome</keyword>
<evidence type="ECO:0000313" key="3">
    <source>
        <dbReference type="EMBL" id="MBR0669016.1"/>
    </source>
</evidence>